<comment type="caution">
    <text evidence="2">The sequence shown here is derived from an EMBL/GenBank/DDBJ whole genome shotgun (WGS) entry which is preliminary data.</text>
</comment>
<protein>
    <submittedName>
        <fullName evidence="2">Glyoxalase/Bleomycin resistance protein/Dihydroxybiphenyl dioxygenase</fullName>
    </submittedName>
</protein>
<dbReference type="InterPro" id="IPR037523">
    <property type="entry name" value="VOC_core"/>
</dbReference>
<keyword evidence="2" id="KW-0560">Oxidoreductase</keyword>
<accession>A0AAJ0FR85</accession>
<dbReference type="RefSeq" id="XP_060288367.1">
    <property type="nucleotide sequence ID" value="XM_060425806.1"/>
</dbReference>
<dbReference type="PROSITE" id="PS51819">
    <property type="entry name" value="VOC"/>
    <property type="match status" value="1"/>
</dbReference>
<dbReference type="SUPFAM" id="SSF54593">
    <property type="entry name" value="Glyoxalase/Bleomycin resistance protein/Dihydroxybiphenyl dioxygenase"/>
    <property type="match status" value="1"/>
</dbReference>
<keyword evidence="2" id="KW-0223">Dioxygenase</keyword>
<reference evidence="2" key="1">
    <citation type="submission" date="2023-06" db="EMBL/GenBank/DDBJ databases">
        <title>Genome-scale phylogeny and comparative genomics of the fungal order Sordariales.</title>
        <authorList>
            <consortium name="Lawrence Berkeley National Laboratory"/>
            <person name="Hensen N."/>
            <person name="Bonometti L."/>
            <person name="Westerberg I."/>
            <person name="Brannstrom I.O."/>
            <person name="Guillou S."/>
            <person name="Cros-Aarteil S."/>
            <person name="Calhoun S."/>
            <person name="Haridas S."/>
            <person name="Kuo A."/>
            <person name="Mondo S."/>
            <person name="Pangilinan J."/>
            <person name="Riley R."/>
            <person name="Labutti K."/>
            <person name="Andreopoulos B."/>
            <person name="Lipzen A."/>
            <person name="Chen C."/>
            <person name="Yanf M."/>
            <person name="Daum C."/>
            <person name="Ng V."/>
            <person name="Clum A."/>
            <person name="Steindorff A."/>
            <person name="Ohm R."/>
            <person name="Martin F."/>
            <person name="Silar P."/>
            <person name="Natvig D."/>
            <person name="Lalanne C."/>
            <person name="Gautier V."/>
            <person name="Ament-Velasquez S.L."/>
            <person name="Kruys A."/>
            <person name="Hutchinson M.I."/>
            <person name="Powell A.J."/>
            <person name="Barry K."/>
            <person name="Miller A.N."/>
            <person name="Grigoriev I.V."/>
            <person name="Debuchy R."/>
            <person name="Gladieux P."/>
            <person name="Thoren M.H."/>
            <person name="Johannesson H."/>
        </authorList>
    </citation>
    <scope>NUCLEOTIDE SEQUENCE</scope>
    <source>
        <strain evidence="2">8032-3</strain>
    </source>
</reference>
<dbReference type="EMBL" id="MU838997">
    <property type="protein sequence ID" value="KAK1772154.1"/>
    <property type="molecule type" value="Genomic_DNA"/>
</dbReference>
<evidence type="ECO:0000259" key="1">
    <source>
        <dbReference type="PROSITE" id="PS51819"/>
    </source>
</evidence>
<organism evidence="2 3">
    <name type="scientific">Phialemonium atrogriseum</name>
    <dbReference type="NCBI Taxonomy" id="1093897"/>
    <lineage>
        <taxon>Eukaryota</taxon>
        <taxon>Fungi</taxon>
        <taxon>Dikarya</taxon>
        <taxon>Ascomycota</taxon>
        <taxon>Pezizomycotina</taxon>
        <taxon>Sordariomycetes</taxon>
        <taxon>Sordariomycetidae</taxon>
        <taxon>Cephalothecales</taxon>
        <taxon>Cephalothecaceae</taxon>
        <taxon>Phialemonium</taxon>
    </lineage>
</organism>
<keyword evidence="3" id="KW-1185">Reference proteome</keyword>
<evidence type="ECO:0000313" key="3">
    <source>
        <dbReference type="Proteomes" id="UP001244011"/>
    </source>
</evidence>
<sequence>MPFAHVGLPVGNHYTEVRDFYKAILAPLGYELMMEGEETTKQYCGFGTKDSGLDFWLLGDSNNVLNKYDGVLENRAAPVHVAFQGKSTEHIDGWYEAAIKAGAVDNGKPGPRPQYRKGYYGAFVLDPLGNNIEVVFVVED</sequence>
<dbReference type="InterPro" id="IPR004360">
    <property type="entry name" value="Glyas_Fos-R_dOase_dom"/>
</dbReference>
<gene>
    <name evidence="2" type="ORF">QBC33DRAFT_511</name>
</gene>
<dbReference type="Pfam" id="PF00903">
    <property type="entry name" value="Glyoxalase"/>
    <property type="match status" value="1"/>
</dbReference>
<dbReference type="Proteomes" id="UP001244011">
    <property type="component" value="Unassembled WGS sequence"/>
</dbReference>
<dbReference type="CDD" id="cd07262">
    <property type="entry name" value="VOC_like"/>
    <property type="match status" value="1"/>
</dbReference>
<dbReference type="GO" id="GO:0051213">
    <property type="term" value="F:dioxygenase activity"/>
    <property type="evidence" value="ECO:0007669"/>
    <property type="project" value="UniProtKB-KW"/>
</dbReference>
<dbReference type="Gene3D" id="3.10.180.10">
    <property type="entry name" value="2,3-Dihydroxybiphenyl 1,2-Dioxygenase, domain 1"/>
    <property type="match status" value="1"/>
</dbReference>
<feature type="domain" description="VOC" evidence="1">
    <location>
        <begin position="2"/>
        <end position="137"/>
    </location>
</feature>
<name>A0AAJ0FR85_9PEZI</name>
<dbReference type="InterPro" id="IPR029068">
    <property type="entry name" value="Glyas_Bleomycin-R_OHBP_Dase"/>
</dbReference>
<dbReference type="PANTHER" id="PTHR35006:SF2">
    <property type="entry name" value="GLYOXALASE FAMILY PROTEIN (AFU_ORTHOLOGUE AFUA_5G14830)"/>
    <property type="match status" value="1"/>
</dbReference>
<dbReference type="AlphaFoldDB" id="A0AAJ0FR85"/>
<evidence type="ECO:0000313" key="2">
    <source>
        <dbReference type="EMBL" id="KAK1772154.1"/>
    </source>
</evidence>
<dbReference type="PANTHER" id="PTHR35006">
    <property type="entry name" value="GLYOXALASE FAMILY PROTEIN (AFU_ORTHOLOGUE AFUA_5G14830)"/>
    <property type="match status" value="1"/>
</dbReference>
<proteinExistence type="predicted"/>
<dbReference type="GeneID" id="85308993"/>